<dbReference type="AlphaFoldDB" id="A0A7J0HEW3"/>
<accession>A0A7J0HEW3</accession>
<keyword evidence="2" id="KW-1185">Reference proteome</keyword>
<gene>
    <name evidence="1" type="ORF">Acr_29g0007440</name>
</gene>
<evidence type="ECO:0000313" key="1">
    <source>
        <dbReference type="EMBL" id="GFZ21582.1"/>
    </source>
</evidence>
<evidence type="ECO:0000313" key="2">
    <source>
        <dbReference type="Proteomes" id="UP000585474"/>
    </source>
</evidence>
<sequence length="535" mass="59836">MLSLITAPNHFLLAPSLVANLKPPSISLPLLIVVSPRRHRRRHRAVCVSFETSSFGFGVSKTRHYEGSSCCWCKNWESEGDLALDTEILEFMKESERPEAFPTKEELIDAGRMDLVEAIVKRGGWFSLGWDFGDESEHEEERVQENGIERYFDEDKVEKNGIERYSEEDKFEENGIEVQENERVGGDCDDVGRFGVSSVSMNASQSPSSSGRSLELGDEDEMGIEGILSRLEKQRNLSFGIDLGKIGQSSHVVSDYGDELPLGTSRIADSADLGRNSRLASGLPNKGMINNSGGKFIHEESVSDFEGSKSSLKPETWRTSSIQRAGFSEAEFEAGEINLNVDRMLEAKDDSKEEMLAITNGSTELLDKQKVISHNDIRTRLWHMELELASSLSLLKSKSEEVVTKEGHESSSNDLRQLSDAWEFQENEIMNAQHRLRSIRAKLAVLEGKMALAIIDAQKIVEGKQKRIDGTHRALQLLRTACVVWPNSASEVLLAGSYDGWTTQIKFIVDGVWRTDPLRPIVHNNGYENNLLIIT</sequence>
<keyword evidence="1" id="KW-0418">Kinase</keyword>
<dbReference type="InterPro" id="IPR013783">
    <property type="entry name" value="Ig-like_fold"/>
</dbReference>
<keyword evidence="1" id="KW-0808">Transferase</keyword>
<organism evidence="1 2">
    <name type="scientific">Actinidia rufa</name>
    <dbReference type="NCBI Taxonomy" id="165716"/>
    <lineage>
        <taxon>Eukaryota</taxon>
        <taxon>Viridiplantae</taxon>
        <taxon>Streptophyta</taxon>
        <taxon>Embryophyta</taxon>
        <taxon>Tracheophyta</taxon>
        <taxon>Spermatophyta</taxon>
        <taxon>Magnoliopsida</taxon>
        <taxon>eudicotyledons</taxon>
        <taxon>Gunneridae</taxon>
        <taxon>Pentapetalae</taxon>
        <taxon>asterids</taxon>
        <taxon>Ericales</taxon>
        <taxon>Actinidiaceae</taxon>
        <taxon>Actinidia</taxon>
    </lineage>
</organism>
<dbReference type="CDD" id="cd02859">
    <property type="entry name" value="E_set_AMPKbeta_like_N"/>
    <property type="match status" value="1"/>
</dbReference>
<dbReference type="GO" id="GO:0016301">
    <property type="term" value="F:kinase activity"/>
    <property type="evidence" value="ECO:0007669"/>
    <property type="project" value="UniProtKB-KW"/>
</dbReference>
<protein>
    <submittedName>
        <fullName evidence="1">5'-AMP-activated protein kinase-like protein</fullName>
    </submittedName>
</protein>
<dbReference type="InterPro" id="IPR014756">
    <property type="entry name" value="Ig_E-set"/>
</dbReference>
<dbReference type="EMBL" id="BJWL01000029">
    <property type="protein sequence ID" value="GFZ21582.1"/>
    <property type="molecule type" value="Genomic_DNA"/>
</dbReference>
<dbReference type="PANTHER" id="PTHR47434:SF1">
    <property type="entry name" value="PROTEIN PTST HOMOLOG 2, CHLOROPLASTIC"/>
    <property type="match status" value="1"/>
</dbReference>
<dbReference type="PANTHER" id="PTHR47434">
    <property type="entry name" value="PROTEIN PTST HOMOLOG 3, CHLOROPLASTIC"/>
    <property type="match status" value="1"/>
</dbReference>
<dbReference type="OrthoDB" id="531008at2759"/>
<proteinExistence type="predicted"/>
<dbReference type="SUPFAM" id="SSF81296">
    <property type="entry name" value="E set domains"/>
    <property type="match status" value="1"/>
</dbReference>
<comment type="caution">
    <text evidence="1">The sequence shown here is derived from an EMBL/GenBank/DDBJ whole genome shotgun (WGS) entry which is preliminary data.</text>
</comment>
<dbReference type="Proteomes" id="UP000585474">
    <property type="component" value="Unassembled WGS sequence"/>
</dbReference>
<reference evidence="1 2" key="1">
    <citation type="submission" date="2019-07" db="EMBL/GenBank/DDBJ databases">
        <title>De Novo Assembly of kiwifruit Actinidia rufa.</title>
        <authorList>
            <person name="Sugita-Konishi S."/>
            <person name="Sato K."/>
            <person name="Mori E."/>
            <person name="Abe Y."/>
            <person name="Kisaki G."/>
            <person name="Hamano K."/>
            <person name="Suezawa K."/>
            <person name="Otani M."/>
            <person name="Fukuda T."/>
            <person name="Manabe T."/>
            <person name="Gomi K."/>
            <person name="Tabuchi M."/>
            <person name="Akimitsu K."/>
            <person name="Kataoka I."/>
        </authorList>
    </citation>
    <scope>NUCLEOTIDE SEQUENCE [LARGE SCALE GENOMIC DNA]</scope>
    <source>
        <strain evidence="2">cv. Fuchu</strain>
    </source>
</reference>
<name>A0A7J0HEW3_9ERIC</name>
<dbReference type="Gene3D" id="2.60.40.10">
    <property type="entry name" value="Immunoglobulins"/>
    <property type="match status" value="1"/>
</dbReference>